<feature type="non-terminal residue" evidence="1">
    <location>
        <position position="1"/>
    </location>
</feature>
<reference evidence="1" key="1">
    <citation type="submission" date="2021-06" db="EMBL/GenBank/DDBJ databases">
        <authorList>
            <person name="Kallberg Y."/>
            <person name="Tangrot J."/>
            <person name="Rosling A."/>
        </authorList>
    </citation>
    <scope>NUCLEOTIDE SEQUENCE</scope>
    <source>
        <strain evidence="1">CL356</strain>
    </source>
</reference>
<dbReference type="EMBL" id="CAJVPT010046100">
    <property type="protein sequence ID" value="CAG8737412.1"/>
    <property type="molecule type" value="Genomic_DNA"/>
</dbReference>
<comment type="caution">
    <text evidence="1">The sequence shown here is derived from an EMBL/GenBank/DDBJ whole genome shotgun (WGS) entry which is preliminary data.</text>
</comment>
<organism evidence="1 2">
    <name type="scientific">Acaulospora colombiana</name>
    <dbReference type="NCBI Taxonomy" id="27376"/>
    <lineage>
        <taxon>Eukaryota</taxon>
        <taxon>Fungi</taxon>
        <taxon>Fungi incertae sedis</taxon>
        <taxon>Mucoromycota</taxon>
        <taxon>Glomeromycotina</taxon>
        <taxon>Glomeromycetes</taxon>
        <taxon>Diversisporales</taxon>
        <taxon>Acaulosporaceae</taxon>
        <taxon>Acaulospora</taxon>
    </lineage>
</organism>
<sequence>CQNMVCVQLSNIPRGVTLFLADLCGTIEKAFPDIMGLLEDSDAVIRKASLEPGAIRVIIPLLSRLLGDQDNNCSHKVWSMVLEFVVEVPFVFDTHCNAKSFYSFIQAHGYSPDKHRSSYLDAEKRRRSLRLVCRTWAKLMNRPNPHWAVDHALSPSERNFDHIKRLDLGVKRIYPRTVREPLTQQRRLLGAILKSHKSLSSITHVCICISNIPRFNEEMISFLPHVRNLPHLQTLTYIDPAKDLSSLGLLELCYPRFANLTGLYIKAEKLHGSLRLERLESLYLDIESYDPGQWSFPALRHLALKKGSESFLHPYGLNSGTSPLAGIFTQLQLLFFLDPYLYTSIDESFWEAYPHLENLGVSSNTLAIQSKPPHGHPLNQIRLA</sequence>
<gene>
    <name evidence="1" type="ORF">ACOLOM_LOCUS11978</name>
</gene>
<protein>
    <submittedName>
        <fullName evidence="1">14962_t:CDS:1</fullName>
    </submittedName>
</protein>
<dbReference type="Proteomes" id="UP000789525">
    <property type="component" value="Unassembled WGS sequence"/>
</dbReference>
<feature type="non-terminal residue" evidence="1">
    <location>
        <position position="384"/>
    </location>
</feature>
<proteinExistence type="predicted"/>
<accession>A0ACA9Q7G7</accession>
<evidence type="ECO:0000313" key="1">
    <source>
        <dbReference type="EMBL" id="CAG8737412.1"/>
    </source>
</evidence>
<keyword evidence="2" id="KW-1185">Reference proteome</keyword>
<evidence type="ECO:0000313" key="2">
    <source>
        <dbReference type="Proteomes" id="UP000789525"/>
    </source>
</evidence>
<name>A0ACA9Q7G7_9GLOM</name>